<dbReference type="RefSeq" id="WP_316656468.1">
    <property type="nucleotide sequence ID" value="NZ_CATYWO010000001.1"/>
</dbReference>
<keyword evidence="1" id="KW-1133">Transmembrane helix</keyword>
<protein>
    <recommendedName>
        <fullName evidence="4">Transmembrane protein</fullName>
    </recommendedName>
</protein>
<reference evidence="2 3" key="1">
    <citation type="submission" date="2023-07" db="EMBL/GenBank/DDBJ databases">
        <authorList>
            <person name="Peeters C."/>
        </authorList>
    </citation>
    <scope>NUCLEOTIDE SEQUENCE [LARGE SCALE GENOMIC DNA]</scope>
    <source>
        <strain evidence="2 3">LMG 7141</strain>
    </source>
</reference>
<organism evidence="2 3">
    <name type="scientific">Ralstonia condita</name>
    <dbReference type="NCBI Taxonomy" id="3058600"/>
    <lineage>
        <taxon>Bacteria</taxon>
        <taxon>Pseudomonadati</taxon>
        <taxon>Pseudomonadota</taxon>
        <taxon>Betaproteobacteria</taxon>
        <taxon>Burkholderiales</taxon>
        <taxon>Burkholderiaceae</taxon>
        <taxon>Ralstonia</taxon>
    </lineage>
</organism>
<dbReference type="Proteomes" id="UP001189616">
    <property type="component" value="Unassembled WGS sequence"/>
</dbReference>
<evidence type="ECO:0000313" key="3">
    <source>
        <dbReference type="Proteomes" id="UP001189616"/>
    </source>
</evidence>
<name>A0ABM9IWL1_9RALS</name>
<evidence type="ECO:0000313" key="2">
    <source>
        <dbReference type="EMBL" id="CAJ0774429.1"/>
    </source>
</evidence>
<accession>A0ABM9IWL1</accession>
<dbReference type="EMBL" id="CATYWO010000001">
    <property type="protein sequence ID" value="CAJ0774429.1"/>
    <property type="molecule type" value="Genomic_DNA"/>
</dbReference>
<keyword evidence="1" id="KW-0812">Transmembrane</keyword>
<proteinExistence type="predicted"/>
<feature type="transmembrane region" description="Helical" evidence="1">
    <location>
        <begin position="54"/>
        <end position="72"/>
    </location>
</feature>
<comment type="caution">
    <text evidence="2">The sequence shown here is derived from an EMBL/GenBank/DDBJ whole genome shotgun (WGS) entry which is preliminary data.</text>
</comment>
<sequence length="76" mass="8093">MAKVRMFVSEWQAFAASARASQAGLPMLSGVAGALELRSAERGRLQRKLLRKQVGLALASAGAVILFLHGMVHTMA</sequence>
<evidence type="ECO:0000256" key="1">
    <source>
        <dbReference type="SAM" id="Phobius"/>
    </source>
</evidence>
<keyword evidence="3" id="KW-1185">Reference proteome</keyword>
<evidence type="ECO:0008006" key="4">
    <source>
        <dbReference type="Google" id="ProtNLM"/>
    </source>
</evidence>
<keyword evidence="1" id="KW-0472">Membrane</keyword>
<gene>
    <name evidence="2" type="ORF">LMG7141_00151</name>
</gene>